<protein>
    <submittedName>
        <fullName evidence="1">Uncharacterized protein</fullName>
    </submittedName>
</protein>
<gene>
    <name evidence="1" type="ORF">APY04_3090</name>
</gene>
<evidence type="ECO:0000313" key="2">
    <source>
        <dbReference type="Proteomes" id="UP000059074"/>
    </source>
</evidence>
<accession>A0A109BA44</accession>
<dbReference type="AlphaFoldDB" id="A0A109BA44"/>
<organism evidence="1 2">
    <name type="scientific">Hyphomicrobium sulfonivorans</name>
    <dbReference type="NCBI Taxonomy" id="121290"/>
    <lineage>
        <taxon>Bacteria</taxon>
        <taxon>Pseudomonadati</taxon>
        <taxon>Pseudomonadota</taxon>
        <taxon>Alphaproteobacteria</taxon>
        <taxon>Hyphomicrobiales</taxon>
        <taxon>Hyphomicrobiaceae</taxon>
        <taxon>Hyphomicrobium</taxon>
    </lineage>
</organism>
<name>A0A109BA44_HYPSL</name>
<dbReference type="Proteomes" id="UP000059074">
    <property type="component" value="Unassembled WGS sequence"/>
</dbReference>
<dbReference type="EMBL" id="LMTR01000084">
    <property type="protein sequence ID" value="KWT64850.1"/>
    <property type="molecule type" value="Genomic_DNA"/>
</dbReference>
<dbReference type="RefSeq" id="WP_068464189.1">
    <property type="nucleotide sequence ID" value="NZ_LMTR01000084.1"/>
</dbReference>
<evidence type="ECO:0000313" key="1">
    <source>
        <dbReference type="EMBL" id="KWT64850.1"/>
    </source>
</evidence>
<dbReference type="OrthoDB" id="9801098at2"/>
<comment type="caution">
    <text evidence="1">The sequence shown here is derived from an EMBL/GenBank/DDBJ whole genome shotgun (WGS) entry which is preliminary data.</text>
</comment>
<reference evidence="1 2" key="1">
    <citation type="submission" date="2015-10" db="EMBL/GenBank/DDBJ databases">
        <title>Transcriptomic analysis of a linuron degrading triple-species bacterial consortium.</title>
        <authorList>
            <person name="Albers P."/>
        </authorList>
    </citation>
    <scope>NUCLEOTIDE SEQUENCE [LARGE SCALE GENOMIC DNA]</scope>
    <source>
        <strain evidence="1 2">WDL6</strain>
    </source>
</reference>
<sequence>MDRHINNDNKPVEVIVTDRLVRPLGNTFKIAIWAIVDCLARENPGKRAEIEERLFVVAEILDRDQEQASKYDTDFLRELAKMMHLRTATPWKPRVVTDDEPQT</sequence>
<proteinExistence type="predicted"/>
<keyword evidence="2" id="KW-1185">Reference proteome</keyword>
<dbReference type="PATRIC" id="fig|121290.4.peg.938"/>